<comment type="similarity">
    <text evidence="1">Belongs to the bacterial luciferase oxidoreductase family.</text>
</comment>
<dbReference type="Gene3D" id="3.20.20.30">
    <property type="entry name" value="Luciferase-like domain"/>
    <property type="match status" value="1"/>
</dbReference>
<evidence type="ECO:0000313" key="6">
    <source>
        <dbReference type="EMBL" id="MYM00187.1"/>
    </source>
</evidence>
<evidence type="ECO:0000256" key="4">
    <source>
        <dbReference type="ARBA" id="ARBA00023033"/>
    </source>
</evidence>
<accession>A0A7X4GL35</accession>
<evidence type="ECO:0000256" key="1">
    <source>
        <dbReference type="ARBA" id="ARBA00010426"/>
    </source>
</evidence>
<keyword evidence="3" id="KW-0560">Oxidoreductase</keyword>
<dbReference type="PANTHER" id="PTHR30137:SF16">
    <property type="entry name" value="BLL0895 PROTEIN"/>
    <property type="match status" value="1"/>
</dbReference>
<evidence type="ECO:0000259" key="5">
    <source>
        <dbReference type="Pfam" id="PF00296"/>
    </source>
</evidence>
<dbReference type="GO" id="GO:0005829">
    <property type="term" value="C:cytosol"/>
    <property type="evidence" value="ECO:0007669"/>
    <property type="project" value="TreeGrafter"/>
</dbReference>
<keyword evidence="7" id="KW-1185">Reference proteome</keyword>
<dbReference type="InterPro" id="IPR036661">
    <property type="entry name" value="Luciferase-like_sf"/>
</dbReference>
<evidence type="ECO:0000256" key="2">
    <source>
        <dbReference type="ARBA" id="ARBA00022630"/>
    </source>
</evidence>
<keyword evidence="2" id="KW-0285">Flavoprotein</keyword>
<keyword evidence="4" id="KW-0503">Monooxygenase</keyword>
<protein>
    <submittedName>
        <fullName evidence="6">LLM class flavin-dependent oxidoreductase</fullName>
    </submittedName>
</protein>
<gene>
    <name evidence="6" type="ORF">GR702_20755</name>
</gene>
<sequence length="396" mass="43477">MARGRIRFGAFITPFHTPDENPGLALERDFELVEWMEKLGYDEVWFGEHHSGGWEINSSPELAIATAAQRTSRIRLGTGVSSVPYHHPFMLADRIRQLEYLTKGRVMFGMGPGSLPSDAHMLGIDTAKVRDMLDEAIGPMVRLLKGETVTCKTDWFEMRDARLQLAPYDENGVDIAVANQVSPTGARAAGTFGLGMLSLGATTTGGFNALASNWAIAEDLAKDHGQTVDRSRWRLVGPIHVAETREQARANVEYGFHRWIDYFRHVAALPLAPAGVDPVQMMIDSGFAVVGTPDDAVEQLERLIDQSGGFGCFLKLGVNWADFAQTKRSYELFARYVIPKINNLNANRVASEAWLRDNHATFSGAMKSAVSARIDSHVAEKGAQHVAPGVQDALKA</sequence>
<dbReference type="AlphaFoldDB" id="A0A7X4GL35"/>
<dbReference type="GO" id="GO:0016705">
    <property type="term" value="F:oxidoreductase activity, acting on paired donors, with incorporation or reduction of molecular oxygen"/>
    <property type="evidence" value="ECO:0007669"/>
    <property type="project" value="InterPro"/>
</dbReference>
<dbReference type="Proteomes" id="UP000465810">
    <property type="component" value="Unassembled WGS sequence"/>
</dbReference>
<proteinExistence type="inferred from homology"/>
<comment type="caution">
    <text evidence="6">The sequence shown here is derived from an EMBL/GenBank/DDBJ whole genome shotgun (WGS) entry which is preliminary data.</text>
</comment>
<evidence type="ECO:0000256" key="3">
    <source>
        <dbReference type="ARBA" id="ARBA00023002"/>
    </source>
</evidence>
<dbReference type="Pfam" id="PF00296">
    <property type="entry name" value="Bac_luciferase"/>
    <property type="match status" value="1"/>
</dbReference>
<dbReference type="SUPFAM" id="SSF51679">
    <property type="entry name" value="Bacterial luciferase-like"/>
    <property type="match status" value="1"/>
</dbReference>
<dbReference type="EMBL" id="WVTD01000032">
    <property type="protein sequence ID" value="MYM00187.1"/>
    <property type="molecule type" value="Genomic_DNA"/>
</dbReference>
<reference evidence="6 7" key="1">
    <citation type="submission" date="2019-12" db="EMBL/GenBank/DDBJ databases">
        <authorList>
            <person name="Feng G."/>
            <person name="Zhu H."/>
        </authorList>
    </citation>
    <scope>NUCLEOTIDE SEQUENCE [LARGE SCALE GENOMIC DNA]</scope>
    <source>
        <strain evidence="6 7">FGD1</strain>
    </source>
</reference>
<dbReference type="InterPro" id="IPR011251">
    <property type="entry name" value="Luciferase-like_dom"/>
</dbReference>
<evidence type="ECO:0000313" key="7">
    <source>
        <dbReference type="Proteomes" id="UP000465810"/>
    </source>
</evidence>
<dbReference type="PANTHER" id="PTHR30137">
    <property type="entry name" value="LUCIFERASE-LIKE MONOOXYGENASE"/>
    <property type="match status" value="1"/>
</dbReference>
<organism evidence="6 7">
    <name type="scientific">Novosphingobium silvae</name>
    <dbReference type="NCBI Taxonomy" id="2692619"/>
    <lineage>
        <taxon>Bacteria</taxon>
        <taxon>Pseudomonadati</taxon>
        <taxon>Pseudomonadota</taxon>
        <taxon>Alphaproteobacteria</taxon>
        <taxon>Sphingomonadales</taxon>
        <taxon>Sphingomonadaceae</taxon>
        <taxon>Novosphingobium</taxon>
    </lineage>
</organism>
<dbReference type="GO" id="GO:0004497">
    <property type="term" value="F:monooxygenase activity"/>
    <property type="evidence" value="ECO:0007669"/>
    <property type="project" value="UniProtKB-KW"/>
</dbReference>
<name>A0A7X4GL35_9SPHN</name>
<dbReference type="RefSeq" id="WP_160987476.1">
    <property type="nucleotide sequence ID" value="NZ_WVTD01000032.1"/>
</dbReference>
<dbReference type="InterPro" id="IPR050766">
    <property type="entry name" value="Bact_Lucif_Oxidored"/>
</dbReference>
<feature type="domain" description="Luciferase-like" evidence="5">
    <location>
        <begin position="7"/>
        <end position="303"/>
    </location>
</feature>